<evidence type="ECO:0000256" key="1">
    <source>
        <dbReference type="SAM" id="SignalP"/>
    </source>
</evidence>
<reference evidence="2" key="1">
    <citation type="submission" date="2023-07" db="EMBL/GenBank/DDBJ databases">
        <title>Gilvimarinus algae sp. nov., isolated from the surface of Kelp.</title>
        <authorList>
            <person name="Sun Y.Y."/>
            <person name="Gong Y."/>
            <person name="Du Z.J."/>
        </authorList>
    </citation>
    <scope>NUCLEOTIDE SEQUENCE</scope>
    <source>
        <strain evidence="2">SDUM040014</strain>
    </source>
</reference>
<protein>
    <recommendedName>
        <fullName evidence="4">SPOR domain-containing protein</fullName>
    </recommendedName>
</protein>
<accession>A0ABT8TFI1</accession>
<dbReference type="EMBL" id="JAULRT010000057">
    <property type="protein sequence ID" value="MDO3382755.1"/>
    <property type="molecule type" value="Genomic_DNA"/>
</dbReference>
<feature type="chain" id="PRO_5047413816" description="SPOR domain-containing protein" evidence="1">
    <location>
        <begin position="18"/>
        <end position="241"/>
    </location>
</feature>
<evidence type="ECO:0000313" key="3">
    <source>
        <dbReference type="Proteomes" id="UP001168380"/>
    </source>
</evidence>
<comment type="caution">
    <text evidence="2">The sequence shown here is derived from an EMBL/GenBank/DDBJ whole genome shotgun (WGS) entry which is preliminary data.</text>
</comment>
<keyword evidence="3" id="KW-1185">Reference proteome</keyword>
<dbReference type="InterPro" id="IPR036680">
    <property type="entry name" value="SPOR-like_sf"/>
</dbReference>
<name>A0ABT8TFI1_9GAMM</name>
<organism evidence="2 3">
    <name type="scientific">Gilvimarinus algae</name>
    <dbReference type="NCBI Taxonomy" id="3058037"/>
    <lineage>
        <taxon>Bacteria</taxon>
        <taxon>Pseudomonadati</taxon>
        <taxon>Pseudomonadota</taxon>
        <taxon>Gammaproteobacteria</taxon>
        <taxon>Cellvibrionales</taxon>
        <taxon>Cellvibrionaceae</taxon>
        <taxon>Gilvimarinus</taxon>
    </lineage>
</organism>
<sequence length="241" mass="26475">MKLIFFALLGLNAAALALQLTVWKPEPAAPERRAAVATATGGEPLVLLSERESAPPAPAAARRDEIQRASFGATMEGRDGERERLCDMLGPFGRLLDAEYMVESLAAMEVVSSVRQVAVPEGVGYWVHLPPEPSKKEALKKLREVQAKQIDSYLIPRGELANGISFGMFTRQELAEARLSDMQELGYPAEIREITRTREEVWVLLEPGQAQSLSPELWSELLGRENGVEKQQKYCSGVASG</sequence>
<gene>
    <name evidence="2" type="ORF">QWI16_11290</name>
</gene>
<dbReference type="RefSeq" id="WP_302713231.1">
    <property type="nucleotide sequence ID" value="NZ_JAULRT010000057.1"/>
</dbReference>
<proteinExistence type="predicted"/>
<feature type="signal peptide" evidence="1">
    <location>
        <begin position="1"/>
        <end position="17"/>
    </location>
</feature>
<keyword evidence="1" id="KW-0732">Signal</keyword>
<evidence type="ECO:0000313" key="2">
    <source>
        <dbReference type="EMBL" id="MDO3382755.1"/>
    </source>
</evidence>
<evidence type="ECO:0008006" key="4">
    <source>
        <dbReference type="Google" id="ProtNLM"/>
    </source>
</evidence>
<dbReference type="SUPFAM" id="SSF110997">
    <property type="entry name" value="Sporulation related repeat"/>
    <property type="match status" value="1"/>
</dbReference>
<dbReference type="Proteomes" id="UP001168380">
    <property type="component" value="Unassembled WGS sequence"/>
</dbReference>